<feature type="region of interest" description="Disordered" evidence="1">
    <location>
        <begin position="1"/>
        <end position="22"/>
    </location>
</feature>
<dbReference type="EMBL" id="ML977322">
    <property type="protein sequence ID" value="KAF2115913.1"/>
    <property type="molecule type" value="Genomic_DNA"/>
</dbReference>
<dbReference type="Pfam" id="PF10104">
    <property type="entry name" value="Brr6_like_C_C"/>
    <property type="match status" value="1"/>
</dbReference>
<evidence type="ECO:0000313" key="5">
    <source>
        <dbReference type="Proteomes" id="UP000799770"/>
    </source>
</evidence>
<feature type="compositionally biased region" description="Polar residues" evidence="1">
    <location>
        <begin position="67"/>
        <end position="86"/>
    </location>
</feature>
<dbReference type="GO" id="GO:0006998">
    <property type="term" value="P:nuclear envelope organization"/>
    <property type="evidence" value="ECO:0007669"/>
    <property type="project" value="InterPro"/>
</dbReference>
<dbReference type="PANTHER" id="PTHR28136">
    <property type="entry name" value="NUCLEUS EXPORT PROTEIN BRR6"/>
    <property type="match status" value="1"/>
</dbReference>
<feature type="domain" description="Brl1/Brr6" evidence="3">
    <location>
        <begin position="260"/>
        <end position="392"/>
    </location>
</feature>
<sequence length="541" mass="60210">MGFGRERTSTTPMDFEFSNGTGTVGDSPFAALSQAQAKKRKLSSFASTRPLENQAGPLLIEGPDAGQTGQRSAFDSSPTKNTLESSNRLHLREPHNQSVLFSQNTKPLPAVPQHVANPWAPRTPSQQSIYDSSDAGTPNTPGVNDDSEAATPEQTADRMASRSGKTPKRRESWFRNVFSSSPSPEKSKKAAYFSRKAESKVMKRRKQKQIALRDEFDSDDEQQRQTQKGAQSTQAQAGVGATVGSFFSYLDSHPNLPATLSFWLQLSVNCCLALFFLYIVWQAWSSVMSDVDVESSKHLAEVMVQISDCSKQYRDNNCDPKVRVPAMQNLCGNWEQCMSQDPKKVAKARVGAKAFAMIFNAFVEEFSYKSMVCTIFIGLLFLGNNIFFYKFGTGGVRHHHYHHESSLQDEAPPNVYQFHGLENEQRGIFTAILIFGGFNLSNWAFGLIRSKQSQPHPSLQHHDSFNYPPQTPHRHPSGGYLEQPPYTQWHTPYQTPYGSMNQGMIQQAAQSMPALPSLLESAAGAGAEIREKSTAKRSLFR</sequence>
<evidence type="ECO:0000256" key="1">
    <source>
        <dbReference type="SAM" id="MobiDB-lite"/>
    </source>
</evidence>
<feature type="compositionally biased region" description="Polar residues" evidence="1">
    <location>
        <begin position="224"/>
        <end position="236"/>
    </location>
</feature>
<name>A0A6A5ZAG2_9PLEO</name>
<dbReference type="GO" id="GO:0031965">
    <property type="term" value="C:nuclear membrane"/>
    <property type="evidence" value="ECO:0007669"/>
    <property type="project" value="InterPro"/>
</dbReference>
<dbReference type="AlphaFoldDB" id="A0A6A5ZAG2"/>
<feature type="region of interest" description="Disordered" evidence="1">
    <location>
        <begin position="454"/>
        <end position="485"/>
    </location>
</feature>
<feature type="compositionally biased region" description="Polar residues" evidence="1">
    <location>
        <begin position="123"/>
        <end position="142"/>
    </location>
</feature>
<organism evidence="4 5">
    <name type="scientific">Lophiotrema nucula</name>
    <dbReference type="NCBI Taxonomy" id="690887"/>
    <lineage>
        <taxon>Eukaryota</taxon>
        <taxon>Fungi</taxon>
        <taxon>Dikarya</taxon>
        <taxon>Ascomycota</taxon>
        <taxon>Pezizomycotina</taxon>
        <taxon>Dothideomycetes</taxon>
        <taxon>Pleosporomycetidae</taxon>
        <taxon>Pleosporales</taxon>
        <taxon>Lophiotremataceae</taxon>
        <taxon>Lophiotrema</taxon>
    </lineage>
</organism>
<feature type="transmembrane region" description="Helical" evidence="2">
    <location>
        <begin position="366"/>
        <end position="389"/>
    </location>
</feature>
<dbReference type="PANTHER" id="PTHR28136:SF1">
    <property type="entry name" value="NUCLEUS EXPORT PROTEIN BRL1"/>
    <property type="match status" value="1"/>
</dbReference>
<keyword evidence="2" id="KW-0472">Membrane</keyword>
<keyword evidence="2" id="KW-1133">Transmembrane helix</keyword>
<accession>A0A6A5ZAG2</accession>
<evidence type="ECO:0000256" key="2">
    <source>
        <dbReference type="SAM" id="Phobius"/>
    </source>
</evidence>
<evidence type="ECO:0000313" key="4">
    <source>
        <dbReference type="EMBL" id="KAF2115913.1"/>
    </source>
</evidence>
<feature type="transmembrane region" description="Helical" evidence="2">
    <location>
        <begin position="262"/>
        <end position="281"/>
    </location>
</feature>
<gene>
    <name evidence="4" type="ORF">BDV96DRAFT_599458</name>
</gene>
<dbReference type="OrthoDB" id="5961at2759"/>
<dbReference type="GO" id="GO:0055088">
    <property type="term" value="P:lipid homeostasis"/>
    <property type="evidence" value="ECO:0007669"/>
    <property type="project" value="InterPro"/>
</dbReference>
<reference evidence="4" key="1">
    <citation type="journal article" date="2020" name="Stud. Mycol.">
        <title>101 Dothideomycetes genomes: a test case for predicting lifestyles and emergence of pathogens.</title>
        <authorList>
            <person name="Haridas S."/>
            <person name="Albert R."/>
            <person name="Binder M."/>
            <person name="Bloem J."/>
            <person name="Labutti K."/>
            <person name="Salamov A."/>
            <person name="Andreopoulos B."/>
            <person name="Baker S."/>
            <person name="Barry K."/>
            <person name="Bills G."/>
            <person name="Bluhm B."/>
            <person name="Cannon C."/>
            <person name="Castanera R."/>
            <person name="Culley D."/>
            <person name="Daum C."/>
            <person name="Ezra D."/>
            <person name="Gonzalez J."/>
            <person name="Henrissat B."/>
            <person name="Kuo A."/>
            <person name="Liang C."/>
            <person name="Lipzen A."/>
            <person name="Lutzoni F."/>
            <person name="Magnuson J."/>
            <person name="Mondo S."/>
            <person name="Nolan M."/>
            <person name="Ohm R."/>
            <person name="Pangilinan J."/>
            <person name="Park H.-J."/>
            <person name="Ramirez L."/>
            <person name="Alfaro M."/>
            <person name="Sun H."/>
            <person name="Tritt A."/>
            <person name="Yoshinaga Y."/>
            <person name="Zwiers L.-H."/>
            <person name="Turgeon B."/>
            <person name="Goodwin S."/>
            <person name="Spatafora J."/>
            <person name="Crous P."/>
            <person name="Grigoriev I."/>
        </authorList>
    </citation>
    <scope>NUCLEOTIDE SEQUENCE</scope>
    <source>
        <strain evidence="4">CBS 627.86</strain>
    </source>
</reference>
<feature type="transmembrane region" description="Helical" evidence="2">
    <location>
        <begin position="428"/>
        <end position="448"/>
    </location>
</feature>
<proteinExistence type="predicted"/>
<dbReference type="Proteomes" id="UP000799770">
    <property type="component" value="Unassembled WGS sequence"/>
</dbReference>
<evidence type="ECO:0000259" key="3">
    <source>
        <dbReference type="SMART" id="SM01042"/>
    </source>
</evidence>
<protein>
    <submittedName>
        <fullName evidence="4">Di-sulfide bridge nucleocytoplasmic transport domain-containing protein</fullName>
    </submittedName>
</protein>
<feature type="region of interest" description="Disordered" evidence="1">
    <location>
        <begin position="41"/>
        <end position="86"/>
    </location>
</feature>
<keyword evidence="2" id="KW-0812">Transmembrane</keyword>
<dbReference type="SMART" id="SM01042">
    <property type="entry name" value="Brr6_like_C_C"/>
    <property type="match status" value="1"/>
</dbReference>
<dbReference type="InterPro" id="IPR040202">
    <property type="entry name" value="Brl1/Brr6"/>
</dbReference>
<dbReference type="InterPro" id="IPR018767">
    <property type="entry name" value="Brl1/Brr6_dom"/>
</dbReference>
<keyword evidence="5" id="KW-1185">Reference proteome</keyword>
<feature type="region of interest" description="Disordered" evidence="1">
    <location>
        <begin position="108"/>
        <end position="236"/>
    </location>
</feature>